<reference evidence="2 3" key="1">
    <citation type="journal article" date="2019" name="Int. J. Syst. Evol. Microbiol.">
        <title>The Global Catalogue of Microorganisms (GCM) 10K type strain sequencing project: providing services to taxonomists for standard genome sequencing and annotation.</title>
        <authorList>
            <consortium name="The Broad Institute Genomics Platform"/>
            <consortium name="The Broad Institute Genome Sequencing Center for Infectious Disease"/>
            <person name="Wu L."/>
            <person name="Ma J."/>
        </authorList>
    </citation>
    <scope>NUCLEOTIDE SEQUENCE [LARGE SCALE GENOMIC DNA]</scope>
    <source>
        <strain evidence="2 3">CGMCC 1.3240</strain>
    </source>
</reference>
<evidence type="ECO:0000313" key="2">
    <source>
        <dbReference type="EMBL" id="MFC6905548.1"/>
    </source>
</evidence>
<evidence type="ECO:0000256" key="1">
    <source>
        <dbReference type="SAM" id="Phobius"/>
    </source>
</evidence>
<dbReference type="InterPro" id="IPR055958">
    <property type="entry name" value="DUF7536"/>
</dbReference>
<organism evidence="2 3">
    <name type="scientific">Halalkalicoccus tibetensis</name>
    <dbReference type="NCBI Taxonomy" id="175632"/>
    <lineage>
        <taxon>Archaea</taxon>
        <taxon>Methanobacteriati</taxon>
        <taxon>Methanobacteriota</taxon>
        <taxon>Stenosarchaea group</taxon>
        <taxon>Halobacteria</taxon>
        <taxon>Halobacteriales</taxon>
        <taxon>Halococcaceae</taxon>
        <taxon>Halalkalicoccus</taxon>
    </lineage>
</organism>
<sequence>MSDSTPEGPSLAALFLDLGVRRHAAVGLVVGVAVALLAYVYRIVIVDAAPGVESSPLLFGVLAVTLAVSVAALVAIVLTIASAVRRAKRLD</sequence>
<protein>
    <submittedName>
        <fullName evidence="2">Uncharacterized protein</fullName>
    </submittedName>
</protein>
<keyword evidence="1" id="KW-0472">Membrane</keyword>
<dbReference type="Proteomes" id="UP001596312">
    <property type="component" value="Unassembled WGS sequence"/>
</dbReference>
<dbReference type="Pfam" id="PF24380">
    <property type="entry name" value="DUF7536"/>
    <property type="match status" value="1"/>
</dbReference>
<dbReference type="AlphaFoldDB" id="A0ABD5V1Z3"/>
<dbReference type="EMBL" id="JBHSXQ010000003">
    <property type="protein sequence ID" value="MFC6905548.1"/>
    <property type="molecule type" value="Genomic_DNA"/>
</dbReference>
<dbReference type="RefSeq" id="WP_340604070.1">
    <property type="nucleotide sequence ID" value="NZ_JBBMXV010000003.1"/>
</dbReference>
<keyword evidence="1" id="KW-1133">Transmembrane helix</keyword>
<keyword evidence="3" id="KW-1185">Reference proteome</keyword>
<gene>
    <name evidence="2" type="ORF">ACFQGH_10115</name>
</gene>
<keyword evidence="1" id="KW-0812">Transmembrane</keyword>
<feature type="transmembrane region" description="Helical" evidence="1">
    <location>
        <begin position="24"/>
        <end position="45"/>
    </location>
</feature>
<name>A0ABD5V1Z3_9EURY</name>
<evidence type="ECO:0000313" key="3">
    <source>
        <dbReference type="Proteomes" id="UP001596312"/>
    </source>
</evidence>
<feature type="transmembrane region" description="Helical" evidence="1">
    <location>
        <begin position="57"/>
        <end position="84"/>
    </location>
</feature>
<comment type="caution">
    <text evidence="2">The sequence shown here is derived from an EMBL/GenBank/DDBJ whole genome shotgun (WGS) entry which is preliminary data.</text>
</comment>
<accession>A0ABD5V1Z3</accession>
<proteinExistence type="predicted"/>